<gene>
    <name evidence="2" type="ORF">E2980_23310</name>
</gene>
<keyword evidence="3" id="KW-1185">Reference proteome</keyword>
<evidence type="ECO:0000256" key="1">
    <source>
        <dbReference type="SAM" id="Phobius"/>
    </source>
</evidence>
<dbReference type="Proteomes" id="UP000297900">
    <property type="component" value="Unassembled WGS sequence"/>
</dbReference>
<keyword evidence="1" id="KW-1133">Transmembrane helix</keyword>
<dbReference type="RefSeq" id="WP_135154629.1">
    <property type="nucleotide sequence ID" value="NZ_SOMN01000064.1"/>
</dbReference>
<feature type="transmembrane region" description="Helical" evidence="1">
    <location>
        <begin position="153"/>
        <end position="172"/>
    </location>
</feature>
<comment type="caution">
    <text evidence="2">The sequence shown here is derived from an EMBL/GenBank/DDBJ whole genome shotgun (WGS) entry which is preliminary data.</text>
</comment>
<organism evidence="2 3">
    <name type="scientific">Cohnella luojiensis</name>
    <dbReference type="NCBI Taxonomy" id="652876"/>
    <lineage>
        <taxon>Bacteria</taxon>
        <taxon>Bacillati</taxon>
        <taxon>Bacillota</taxon>
        <taxon>Bacilli</taxon>
        <taxon>Bacillales</taxon>
        <taxon>Paenibacillaceae</taxon>
        <taxon>Cohnella</taxon>
    </lineage>
</organism>
<dbReference type="Gene3D" id="3.40.50.1820">
    <property type="entry name" value="alpha/beta hydrolase"/>
    <property type="match status" value="1"/>
</dbReference>
<dbReference type="AlphaFoldDB" id="A0A4Y8LMS1"/>
<dbReference type="PANTHER" id="PTHR33428">
    <property type="entry name" value="CHLOROPHYLLASE-2, CHLOROPLASTIC"/>
    <property type="match status" value="1"/>
</dbReference>
<evidence type="ECO:0000313" key="2">
    <source>
        <dbReference type="EMBL" id="TFE19421.1"/>
    </source>
</evidence>
<proteinExistence type="predicted"/>
<evidence type="ECO:0000313" key="3">
    <source>
        <dbReference type="Proteomes" id="UP000297900"/>
    </source>
</evidence>
<feature type="transmembrane region" description="Helical" evidence="1">
    <location>
        <begin position="65"/>
        <end position="90"/>
    </location>
</feature>
<dbReference type="EMBL" id="SOMN01000064">
    <property type="protein sequence ID" value="TFE19421.1"/>
    <property type="molecule type" value="Genomic_DNA"/>
</dbReference>
<name>A0A4Y8LMS1_9BACL</name>
<keyword evidence="1" id="KW-0812">Transmembrane</keyword>
<dbReference type="SUPFAM" id="SSF53474">
    <property type="entry name" value="alpha/beta-Hydrolases"/>
    <property type="match status" value="1"/>
</dbReference>
<feature type="transmembrane region" description="Helical" evidence="1">
    <location>
        <begin position="122"/>
        <end position="144"/>
    </location>
</feature>
<dbReference type="InterPro" id="IPR029058">
    <property type="entry name" value="AB_hydrolase_fold"/>
</dbReference>
<dbReference type="GO" id="GO:0016787">
    <property type="term" value="F:hydrolase activity"/>
    <property type="evidence" value="ECO:0007669"/>
    <property type="project" value="UniProtKB-KW"/>
</dbReference>
<sequence>MNLEYIELSRKKRFDLWVGRRLTGKYTRDTGLWRFAVVSMWLLSCVAVAVAAMGMSTGFGSLFDVVTGIALNTIAMAFSAAFITVVLAIIGARVPRFTTGSFLYMNVLVYFILYFSEFGWKGALVYSVLFTVTAAGLGLLAWLLARVGGRRRVALWAASMAVIVMAGFYVRLDTIENSADRADGNDVHAQASSFPDPSEPGEYAYRSFTYGSGKDRHRSEFGDETDELSVSVNASDYIKNWPWLREKFWGFDERRLPLNGRVWMPEGDGPFPLVLMVHGNHLMEKFSDEGYGYLGELLASRGMIAISVDENFLNYSVWSGIPKEDMKLRAWLLLQHVRQLQVFSQREESPFHGRVDFGRIAMLGHSRGGQAAAMAADRKQWFPEDKSLPEEDSYSIQAVVALAPTDTEVEGKRTELKDVSYLTLQGAKDADLVNFYGDRQYGRVAFSPNSEAFKASLYIEDANHSQFNTMWGRSDNAWPTGLFVRPPELLAAEDQRQVAEAYVSAFLETALRDNEEYEPLFLDYRLGLSFLPQTRYYNQYESGRFERIADFNGKDRAVLSPGVTAEASGLADWRLAEALDRQGKSKGDQGMLIEWKNGGSYSVLLDSSVIKEPSNEDVLMFSLAYIEHEIEDGLQEDKLLENESLEEAGISIDVEVVDRSGNAARLPLSQFMVTNRQSSTRFTWLPGMEDEFSEGKYKNSEESVFQSFGLPLEAFLKQNNQFDLSDWSRVTLIFNGSPGKVMLDDLGWMRE</sequence>
<accession>A0A4Y8LMS1</accession>
<dbReference type="PANTHER" id="PTHR33428:SF14">
    <property type="entry name" value="CARBOXYLESTERASE TYPE B DOMAIN-CONTAINING PROTEIN"/>
    <property type="match status" value="1"/>
</dbReference>
<protein>
    <submittedName>
        <fullName evidence="2">Alpha/beta hydrolase</fullName>
    </submittedName>
</protein>
<feature type="transmembrane region" description="Helical" evidence="1">
    <location>
        <begin position="31"/>
        <end position="53"/>
    </location>
</feature>
<keyword evidence="1" id="KW-0472">Membrane</keyword>
<feature type="transmembrane region" description="Helical" evidence="1">
    <location>
        <begin position="97"/>
        <end position="116"/>
    </location>
</feature>
<dbReference type="OrthoDB" id="9808543at2"/>
<keyword evidence="2" id="KW-0378">Hydrolase</keyword>
<reference evidence="2 3" key="1">
    <citation type="submission" date="2019-03" db="EMBL/GenBank/DDBJ databases">
        <title>Cohnella endophytica sp. nov., a novel endophytic bacterium isolated from bark of Sonneratia apetala.</title>
        <authorList>
            <person name="Tuo L."/>
        </authorList>
    </citation>
    <scope>NUCLEOTIDE SEQUENCE [LARGE SCALE GENOMIC DNA]</scope>
    <source>
        <strain evidence="2 3">CCTCC AB 208254</strain>
    </source>
</reference>